<gene>
    <name evidence="2" type="ORF">J3998_08260</name>
</gene>
<dbReference type="Proteomes" id="UP000664835">
    <property type="component" value="Unassembled WGS sequence"/>
</dbReference>
<evidence type="ECO:0008006" key="4">
    <source>
        <dbReference type="Google" id="ProtNLM"/>
    </source>
</evidence>
<evidence type="ECO:0000256" key="1">
    <source>
        <dbReference type="SAM" id="Phobius"/>
    </source>
</evidence>
<dbReference type="EMBL" id="JAGETV010000013">
    <property type="protein sequence ID" value="MBO1927571.1"/>
    <property type="molecule type" value="Genomic_DNA"/>
</dbReference>
<comment type="caution">
    <text evidence="2">The sequence shown here is derived from an EMBL/GenBank/DDBJ whole genome shotgun (WGS) entry which is preliminary data.</text>
</comment>
<accession>A0ABS3Q5L1</accession>
<evidence type="ECO:0000313" key="3">
    <source>
        <dbReference type="Proteomes" id="UP000664835"/>
    </source>
</evidence>
<name>A0ABS3Q5L1_9GAMM</name>
<organism evidence="2 3">
    <name type="scientific">Thiomicrorhabdus marina</name>
    <dbReference type="NCBI Taxonomy" id="2818442"/>
    <lineage>
        <taxon>Bacteria</taxon>
        <taxon>Pseudomonadati</taxon>
        <taxon>Pseudomonadota</taxon>
        <taxon>Gammaproteobacteria</taxon>
        <taxon>Thiotrichales</taxon>
        <taxon>Piscirickettsiaceae</taxon>
        <taxon>Thiomicrorhabdus</taxon>
    </lineage>
</organism>
<evidence type="ECO:0000313" key="2">
    <source>
        <dbReference type="EMBL" id="MBO1927571.1"/>
    </source>
</evidence>
<sequence length="175" mass="19462">MSLKSRCNTCGAALSVSAQTCTHCGDTNPFLKNKILSINPALTIIGALPLLGLPVIFFITLGFALEYKSWGIVITGAVGAVIWYFGLFHSLGRDKLSAMRKVVLPSFSNFVKETKPGYRDEHGFWRELGEDDFLQAWEAYQLKLIGKPLTIHSESFGDSLNAELRDIYRKSLKET</sequence>
<keyword evidence="3" id="KW-1185">Reference proteome</keyword>
<keyword evidence="1" id="KW-0472">Membrane</keyword>
<protein>
    <recommendedName>
        <fullName evidence="4">Zinc ribbon domain-containing protein</fullName>
    </recommendedName>
</protein>
<feature type="transmembrane region" description="Helical" evidence="1">
    <location>
        <begin position="70"/>
        <end position="91"/>
    </location>
</feature>
<keyword evidence="1" id="KW-0812">Transmembrane</keyword>
<feature type="transmembrane region" description="Helical" evidence="1">
    <location>
        <begin position="41"/>
        <end position="64"/>
    </location>
</feature>
<dbReference type="RefSeq" id="WP_208149934.1">
    <property type="nucleotide sequence ID" value="NZ_JAGETV010000013.1"/>
</dbReference>
<reference evidence="2 3" key="1">
    <citation type="submission" date="2021-03" db="EMBL/GenBank/DDBJ databases">
        <title>Thiomicrorhabdus sp.nov.,novel sulfur-oxidizing bacteria isolated from coastal sediment.</title>
        <authorList>
            <person name="Liu X."/>
        </authorList>
    </citation>
    <scope>NUCLEOTIDE SEQUENCE [LARGE SCALE GENOMIC DNA]</scope>
    <source>
        <strain evidence="2 3">6S2-11</strain>
    </source>
</reference>
<proteinExistence type="predicted"/>
<keyword evidence="1" id="KW-1133">Transmembrane helix</keyword>